<evidence type="ECO:0008006" key="3">
    <source>
        <dbReference type="Google" id="ProtNLM"/>
    </source>
</evidence>
<proteinExistence type="predicted"/>
<dbReference type="Gene3D" id="3.80.10.10">
    <property type="entry name" value="Ribonuclease Inhibitor"/>
    <property type="match status" value="1"/>
</dbReference>
<feature type="non-terminal residue" evidence="1">
    <location>
        <position position="1"/>
    </location>
</feature>
<dbReference type="OMA" id="ISACIRH"/>
<accession>G9NIB9</accession>
<dbReference type="EMBL" id="ABDG02000016">
    <property type="protein sequence ID" value="EHK49532.1"/>
    <property type="molecule type" value="Genomic_DNA"/>
</dbReference>
<keyword evidence="2" id="KW-1185">Reference proteome</keyword>
<dbReference type="Proteomes" id="UP000005426">
    <property type="component" value="Unassembled WGS sequence"/>
</dbReference>
<dbReference type="SUPFAM" id="SSF52047">
    <property type="entry name" value="RNI-like"/>
    <property type="match status" value="1"/>
</dbReference>
<dbReference type="AlphaFoldDB" id="G9NIB9"/>
<evidence type="ECO:0000313" key="2">
    <source>
        <dbReference type="Proteomes" id="UP000005426"/>
    </source>
</evidence>
<gene>
    <name evidence="1" type="ORF">TRIATDRAFT_174021</name>
</gene>
<organism evidence="1 2">
    <name type="scientific">Hypocrea atroviridis (strain ATCC 20476 / IMI 206040)</name>
    <name type="common">Trichoderma atroviride</name>
    <dbReference type="NCBI Taxonomy" id="452589"/>
    <lineage>
        <taxon>Eukaryota</taxon>
        <taxon>Fungi</taxon>
        <taxon>Dikarya</taxon>
        <taxon>Ascomycota</taxon>
        <taxon>Pezizomycotina</taxon>
        <taxon>Sordariomycetes</taxon>
        <taxon>Hypocreomycetidae</taxon>
        <taxon>Hypocreales</taxon>
        <taxon>Hypocreaceae</taxon>
        <taxon>Trichoderma</taxon>
    </lineage>
</organism>
<dbReference type="InterPro" id="IPR032675">
    <property type="entry name" value="LRR_dom_sf"/>
</dbReference>
<dbReference type="eggNOG" id="ENOG502SPF4">
    <property type="taxonomic scope" value="Eukaryota"/>
</dbReference>
<reference evidence="1 2" key="1">
    <citation type="journal article" date="2011" name="Genome Biol.">
        <title>Comparative genome sequence analysis underscores mycoparasitism as the ancestral life style of Trichoderma.</title>
        <authorList>
            <person name="Kubicek C.P."/>
            <person name="Herrera-Estrella A."/>
            <person name="Seidl-Seiboth V."/>
            <person name="Martinez D.A."/>
            <person name="Druzhinina I.S."/>
            <person name="Thon M."/>
            <person name="Zeilinger S."/>
            <person name="Casas-Flores S."/>
            <person name="Horwitz B.A."/>
            <person name="Mukherjee P.K."/>
            <person name="Mukherjee M."/>
            <person name="Kredics L."/>
            <person name="Alcaraz L.D."/>
            <person name="Aerts A."/>
            <person name="Antal Z."/>
            <person name="Atanasova L."/>
            <person name="Cervantes-Badillo M.G."/>
            <person name="Challacombe J."/>
            <person name="Chertkov O."/>
            <person name="McCluskey K."/>
            <person name="Coulpier F."/>
            <person name="Deshpande N."/>
            <person name="von Doehren H."/>
            <person name="Ebbole D.J."/>
            <person name="Esquivel-Naranjo E.U."/>
            <person name="Fekete E."/>
            <person name="Flipphi M."/>
            <person name="Glaser F."/>
            <person name="Gomez-Rodriguez E.Y."/>
            <person name="Gruber S."/>
            <person name="Han C."/>
            <person name="Henrissat B."/>
            <person name="Hermosa R."/>
            <person name="Hernandez-Onate M."/>
            <person name="Karaffa L."/>
            <person name="Kosti I."/>
            <person name="Le Crom S."/>
            <person name="Lindquist E."/>
            <person name="Lucas S."/>
            <person name="Luebeck M."/>
            <person name="Luebeck P.S."/>
            <person name="Margeot A."/>
            <person name="Metz B."/>
            <person name="Misra M."/>
            <person name="Nevalainen H."/>
            <person name="Omann M."/>
            <person name="Packer N."/>
            <person name="Perrone G."/>
            <person name="Uresti-Rivera E.E."/>
            <person name="Salamov A."/>
            <person name="Schmoll M."/>
            <person name="Seiboth B."/>
            <person name="Shapiro H."/>
            <person name="Sukno S."/>
            <person name="Tamayo-Ramos J.A."/>
            <person name="Tisch D."/>
            <person name="Wiest A."/>
            <person name="Wilkinson H.H."/>
            <person name="Zhang M."/>
            <person name="Coutinho P.M."/>
            <person name="Kenerley C.M."/>
            <person name="Monte E."/>
            <person name="Baker S.E."/>
            <person name="Grigoriev I.V."/>
        </authorList>
    </citation>
    <scope>NUCLEOTIDE SEQUENCE [LARGE SCALE GENOMIC DNA]</scope>
    <source>
        <strain evidence="2">ATCC 20476 / IMI 206040</strain>
    </source>
</reference>
<evidence type="ECO:0000313" key="1">
    <source>
        <dbReference type="EMBL" id="EHK49532.1"/>
    </source>
</evidence>
<name>G9NIB9_HYPAI</name>
<dbReference type="HOGENOM" id="CLU_027349_0_0_1"/>
<comment type="caution">
    <text evidence="1">The sequence shown here is derived from an EMBL/GenBank/DDBJ whole genome shotgun (WGS) entry which is preliminary data.</text>
</comment>
<sequence length="586" mass="67956">KLFQLPAELLDRILDFLEDDKKTLASLALVSSICLYLARACQFKEIHFDYSPQSHELLLHMATESLDDDNETNLLPIGVFVRKFTFAPLEDFLSTIHPKLSNAMYIDRFNDSLPFTQLRETIVENLSAAQEHYVNQRKRIFTVIASKMPNLVGLVWKDKVQLDSDFLEAISRCSAEHVKLEKIRPSKHWPMTPPLVPVQWKLFPGYPPTMAMHHPTSVFLNTLFQSCSSTLESLTWWHTASLEDQLAVTLDHSKLTFPRLQRLSLERLYFKPESFSSFMGPSLRHLRLPRRYISLILESLETCKPLAYLQTLEVPDLPLTREGCMPIAKFIKRHNHVQKLHLSEEHEIIVKGDQISSLCIPILATGRFNDLRCLSLSWSGKRLPYYPEEYPYLREYKDEFPEPSLVALGTIGSLEQLSLRFGFRSNWLLDHGKLRRHLKGLSRLKTLALLHDTYYRLELKHLSPTKYYDEIFVIDSDYMDADARPRHDAGEDYGLDLDKTVEYDDVDYGRPGATDQCTWERAHRNRMLVQAEAYAKVLPQLEWMYCGQRPMGLRAYRGEDGVVCKEAIPLSRRRVTCRAFLNKTFG</sequence>
<protein>
    <recommendedName>
        <fullName evidence="3">F-box domain-containing protein</fullName>
    </recommendedName>
</protein>
<feature type="non-terminal residue" evidence="1">
    <location>
        <position position="586"/>
    </location>
</feature>
<dbReference type="OrthoDB" id="3257981at2759"/>